<dbReference type="EMBL" id="JBJQOH010000002">
    <property type="protein sequence ID" value="KAL3698368.1"/>
    <property type="molecule type" value="Genomic_DNA"/>
</dbReference>
<name>A0ABD3I3T4_9MARC</name>
<organism evidence="2 3">
    <name type="scientific">Riccia sorocarpa</name>
    <dbReference type="NCBI Taxonomy" id="122646"/>
    <lineage>
        <taxon>Eukaryota</taxon>
        <taxon>Viridiplantae</taxon>
        <taxon>Streptophyta</taxon>
        <taxon>Embryophyta</taxon>
        <taxon>Marchantiophyta</taxon>
        <taxon>Marchantiopsida</taxon>
        <taxon>Marchantiidae</taxon>
        <taxon>Marchantiales</taxon>
        <taxon>Ricciaceae</taxon>
        <taxon>Riccia</taxon>
    </lineage>
</organism>
<dbReference type="AlphaFoldDB" id="A0ABD3I3T4"/>
<accession>A0ABD3I3T4</accession>
<evidence type="ECO:0000313" key="2">
    <source>
        <dbReference type="EMBL" id="KAL3698368.1"/>
    </source>
</evidence>
<evidence type="ECO:0000259" key="1">
    <source>
        <dbReference type="Pfam" id="PF03184"/>
    </source>
</evidence>
<reference evidence="2 3" key="1">
    <citation type="submission" date="2024-09" db="EMBL/GenBank/DDBJ databases">
        <title>Chromosome-scale assembly of Riccia sorocarpa.</title>
        <authorList>
            <person name="Paukszto L."/>
        </authorList>
    </citation>
    <scope>NUCLEOTIDE SEQUENCE [LARGE SCALE GENOMIC DNA]</scope>
    <source>
        <strain evidence="2">LP-2024</strain>
        <tissue evidence="2">Aerial parts of the thallus</tissue>
    </source>
</reference>
<comment type="caution">
    <text evidence="2">The sequence shown here is derived from an EMBL/GenBank/DDBJ whole genome shotgun (WGS) entry which is preliminary data.</text>
</comment>
<keyword evidence="3" id="KW-1185">Reference proteome</keyword>
<proteinExistence type="predicted"/>
<dbReference type="Pfam" id="PF03184">
    <property type="entry name" value="DDE_1"/>
    <property type="match status" value="1"/>
</dbReference>
<evidence type="ECO:0000313" key="3">
    <source>
        <dbReference type="Proteomes" id="UP001633002"/>
    </source>
</evidence>
<gene>
    <name evidence="2" type="ORF">R1sor_012444</name>
</gene>
<protein>
    <recommendedName>
        <fullName evidence="1">DDE-1 domain-containing protein</fullName>
    </recommendedName>
</protein>
<sequence>MSVAQHLGLLCGQFQSGRLDENLVENIDETHFLINMDNGRTLGFRGDTQVKYADVVSGSQGMTMVVKVTGSVHAKIGTPFMIFSNANCSYPINNVPDNVLGVCYRTTKKAFITSACIAQYYREHRVNRPDSDGRSIILWLDNAPGHNQTPEIEQALRDIKYEVRQFPENNTHLVQPADSFVISKIKDAWTKRWELKKMELIKNSEWQGDGTRGTSGALKNPGKRYFLQLAADSVVASLLE</sequence>
<feature type="domain" description="DDE-1" evidence="1">
    <location>
        <begin position="82"/>
        <end position="204"/>
    </location>
</feature>
<dbReference type="InterPro" id="IPR004875">
    <property type="entry name" value="DDE_SF_endonuclease_dom"/>
</dbReference>
<dbReference type="Proteomes" id="UP001633002">
    <property type="component" value="Unassembled WGS sequence"/>
</dbReference>